<keyword evidence="3" id="KW-0285">Flavoprotein</keyword>
<comment type="caution">
    <text evidence="9">The sequence shown here is derived from an EMBL/GenBank/DDBJ whole genome shotgun (WGS) entry which is preliminary data.</text>
</comment>
<name>A0A7J6QIR4_PEROL</name>
<evidence type="ECO:0000313" key="11">
    <source>
        <dbReference type="Proteomes" id="UP000574390"/>
    </source>
</evidence>
<dbReference type="Proteomes" id="UP000553632">
    <property type="component" value="Unassembled WGS sequence"/>
</dbReference>
<accession>A0A7J6QIR4</accession>
<dbReference type="GO" id="GO:0016491">
    <property type="term" value="F:oxidoreductase activity"/>
    <property type="evidence" value="ECO:0007669"/>
    <property type="project" value="UniProtKB-KW"/>
</dbReference>
<gene>
    <name evidence="8" type="ORF">FOZ62_027995</name>
    <name evidence="9" type="ORF">FOZ63_032044</name>
</gene>
<comment type="similarity">
    <text evidence="2">Belongs to the oxygen-dependent FAD-linked oxidoreductase family.</text>
</comment>
<dbReference type="GO" id="GO:0071949">
    <property type="term" value="F:FAD binding"/>
    <property type="evidence" value="ECO:0007669"/>
    <property type="project" value="InterPro"/>
</dbReference>
<dbReference type="EMBL" id="JABANM010037537">
    <property type="protein sequence ID" value="KAF4682055.1"/>
    <property type="molecule type" value="Genomic_DNA"/>
</dbReference>
<dbReference type="Pfam" id="PF01565">
    <property type="entry name" value="FAD_binding_4"/>
    <property type="match status" value="1"/>
</dbReference>
<dbReference type="InterPro" id="IPR036318">
    <property type="entry name" value="FAD-bd_PCMH-like_sf"/>
</dbReference>
<keyword evidence="5" id="KW-0560">Oxidoreductase</keyword>
<dbReference type="OMA" id="PPVYMPQ"/>
<dbReference type="PANTHER" id="PTHR42973">
    <property type="entry name" value="BINDING OXIDOREDUCTASE, PUTATIVE (AFU_ORTHOLOGUE AFUA_1G17690)-RELATED"/>
    <property type="match status" value="1"/>
</dbReference>
<evidence type="ECO:0000313" key="10">
    <source>
        <dbReference type="Proteomes" id="UP000553632"/>
    </source>
</evidence>
<evidence type="ECO:0000256" key="1">
    <source>
        <dbReference type="ARBA" id="ARBA00001974"/>
    </source>
</evidence>
<comment type="cofactor">
    <cofactor evidence="1">
        <name>FAD</name>
        <dbReference type="ChEBI" id="CHEBI:57692"/>
    </cofactor>
</comment>
<keyword evidence="4" id="KW-0274">FAD</keyword>
<evidence type="ECO:0000256" key="4">
    <source>
        <dbReference type="ARBA" id="ARBA00022827"/>
    </source>
</evidence>
<evidence type="ECO:0000256" key="3">
    <source>
        <dbReference type="ARBA" id="ARBA00022630"/>
    </source>
</evidence>
<dbReference type="Gene3D" id="3.30.465.10">
    <property type="match status" value="2"/>
</dbReference>
<dbReference type="InterPro" id="IPR050416">
    <property type="entry name" value="FAD-linked_Oxidoreductase"/>
</dbReference>
<evidence type="ECO:0000259" key="7">
    <source>
        <dbReference type="PROSITE" id="PS51387"/>
    </source>
</evidence>
<feature type="domain" description="FAD-binding PCMH-type" evidence="7">
    <location>
        <begin position="264"/>
        <end position="447"/>
    </location>
</feature>
<keyword evidence="10" id="KW-1185">Reference proteome</keyword>
<dbReference type="Gene3D" id="3.40.462.20">
    <property type="match status" value="1"/>
</dbReference>
<feature type="compositionally biased region" description="Low complexity" evidence="6">
    <location>
        <begin position="137"/>
        <end position="230"/>
    </location>
</feature>
<evidence type="ECO:0000313" key="9">
    <source>
        <dbReference type="EMBL" id="KAF4708504.1"/>
    </source>
</evidence>
<dbReference type="InterPro" id="IPR016169">
    <property type="entry name" value="FAD-bd_PCMH_sub2"/>
</dbReference>
<organism evidence="9 10">
    <name type="scientific">Perkinsus olseni</name>
    <name type="common">Perkinsus atlanticus</name>
    <dbReference type="NCBI Taxonomy" id="32597"/>
    <lineage>
        <taxon>Eukaryota</taxon>
        <taxon>Sar</taxon>
        <taxon>Alveolata</taxon>
        <taxon>Perkinsozoa</taxon>
        <taxon>Perkinsea</taxon>
        <taxon>Perkinsida</taxon>
        <taxon>Perkinsidae</taxon>
        <taxon>Perkinsus</taxon>
    </lineage>
</organism>
<dbReference type="EMBL" id="JABANO010032471">
    <property type="protein sequence ID" value="KAF4708504.1"/>
    <property type="molecule type" value="Genomic_DNA"/>
</dbReference>
<dbReference type="Proteomes" id="UP000574390">
    <property type="component" value="Unassembled WGS sequence"/>
</dbReference>
<sequence>MIRIWSGMSQLASRGSLALHFPAKMLLVLITLVSSSLFLCPSAYTSTTTVTNTAFYPPEIAQPWHEFCHTAVNASSYCKFNHVPSVCQFSLVLCGPSLSTTGGAPSAAPLPPTTISIAPPSTVSTSVDSSVVVSTTEVPTTASPSPLPTTPSIVPPTTTSVGVETSESITTTEVSSTSYSVDTSEPVITTEAAPTSTSAVASTVYPTTETTPTPTPATTTESCETSGSCSPDPEGAVRALVDLLGPDVVLTGGSMPPVYMPQYTYIAPAAVVRPGSSDDIIGILRIAVEYKVPVVVRSYAGHSFAGQSTVQDGIVILMDRFSSVGVLPEGFLGSSYTAVIGAGTRLLDIYVELMQHSPPLGVSGGNCPSVSISGVTMGGAHGYYGTKYGTLADAVIAADVVVKDGDTFKLVTATRDGDHAELLKALRGGMGGNYGVVVNWYIETFRASETVHVFRHKVDRGDKDKEEVVAKTRAFEAAVVAQPGNGLWSKFKIKGGFEMNFEGMCMCEPISNDCSVCDATMASIDAALDKDNWVTKPSELTTDHGYATWSWAGCTQWADPEAPSTADYPGAAGDFDAAKQGCYDYDWSLSAGSPWKSISVYIKHSDATESFWDTVWDIVHEPECENRNTCILTFEYYGGKMIEEPQDCSGDGPCTSFIHRNNGWNIQVASLYSKGDSVGEQVSTSWVAKAFAAIDAKSSLHTSYQNYLSNQWTLPPWRDEYFPGQDVEADHWRYRFFGDGLYSRLQQVKCQYNPDNLFVTADTSDIVVQLPDSCST</sequence>
<reference evidence="10 11" key="1">
    <citation type="submission" date="2020-04" db="EMBL/GenBank/DDBJ databases">
        <title>Perkinsus olseni comparative genomics.</title>
        <authorList>
            <person name="Bogema D.R."/>
        </authorList>
    </citation>
    <scope>NUCLEOTIDE SEQUENCE [LARGE SCALE GENOMIC DNA]</scope>
    <source>
        <strain evidence="8">ATCC PRA-205</strain>
        <strain evidence="9 10">ATCC PRA-207</strain>
    </source>
</reference>
<dbReference type="PROSITE" id="PS51387">
    <property type="entry name" value="FAD_PCMH"/>
    <property type="match status" value="1"/>
</dbReference>
<protein>
    <recommendedName>
        <fullName evidence="7">FAD-binding PCMH-type domain-containing protein</fullName>
    </recommendedName>
</protein>
<dbReference type="SUPFAM" id="SSF56176">
    <property type="entry name" value="FAD-binding/transporter-associated domain-like"/>
    <property type="match status" value="1"/>
</dbReference>
<dbReference type="PANTHER" id="PTHR42973:SF39">
    <property type="entry name" value="FAD-BINDING PCMH-TYPE DOMAIN-CONTAINING PROTEIN"/>
    <property type="match status" value="1"/>
</dbReference>
<feature type="region of interest" description="Disordered" evidence="6">
    <location>
        <begin position="137"/>
        <end position="231"/>
    </location>
</feature>
<dbReference type="InterPro" id="IPR016166">
    <property type="entry name" value="FAD-bd_PCMH"/>
</dbReference>
<evidence type="ECO:0000256" key="5">
    <source>
        <dbReference type="ARBA" id="ARBA00023002"/>
    </source>
</evidence>
<proteinExistence type="inferred from homology"/>
<evidence type="ECO:0000256" key="2">
    <source>
        <dbReference type="ARBA" id="ARBA00005466"/>
    </source>
</evidence>
<dbReference type="InterPro" id="IPR012951">
    <property type="entry name" value="BBE"/>
</dbReference>
<evidence type="ECO:0000256" key="6">
    <source>
        <dbReference type="SAM" id="MobiDB-lite"/>
    </source>
</evidence>
<dbReference type="Pfam" id="PF08031">
    <property type="entry name" value="BBE"/>
    <property type="match status" value="1"/>
</dbReference>
<dbReference type="InterPro" id="IPR006094">
    <property type="entry name" value="Oxid_FAD_bind_N"/>
</dbReference>
<dbReference type="AlphaFoldDB" id="A0A7J6QIR4"/>
<evidence type="ECO:0000313" key="8">
    <source>
        <dbReference type="EMBL" id="KAF4682055.1"/>
    </source>
</evidence>